<comment type="caution">
    <text evidence="3">The sequence shown here is derived from an EMBL/GenBank/DDBJ whole genome shotgun (WGS) entry which is preliminary data.</text>
</comment>
<name>A0AA38U5S6_9ASTR</name>
<feature type="compositionally biased region" description="Polar residues" evidence="1">
    <location>
        <begin position="12"/>
        <end position="22"/>
    </location>
</feature>
<dbReference type="Pfam" id="PF14291">
    <property type="entry name" value="DUF4371"/>
    <property type="match status" value="1"/>
</dbReference>
<dbReference type="AlphaFoldDB" id="A0AA38U5S6"/>
<proteinExistence type="predicted"/>
<dbReference type="InterPro" id="IPR012337">
    <property type="entry name" value="RNaseH-like_sf"/>
</dbReference>
<dbReference type="PANTHER" id="PTHR11697">
    <property type="entry name" value="GENERAL TRANSCRIPTION FACTOR 2-RELATED ZINC FINGER PROTEIN"/>
    <property type="match status" value="1"/>
</dbReference>
<dbReference type="SUPFAM" id="SSF53098">
    <property type="entry name" value="Ribonuclease H-like"/>
    <property type="match status" value="1"/>
</dbReference>
<evidence type="ECO:0000313" key="3">
    <source>
        <dbReference type="EMBL" id="KAJ9567716.1"/>
    </source>
</evidence>
<dbReference type="Pfam" id="PF05699">
    <property type="entry name" value="Dimer_Tnp_hAT"/>
    <property type="match status" value="1"/>
</dbReference>
<dbReference type="GO" id="GO:0046983">
    <property type="term" value="F:protein dimerization activity"/>
    <property type="evidence" value="ECO:0007669"/>
    <property type="project" value="InterPro"/>
</dbReference>
<accession>A0AA38U5S6</accession>
<dbReference type="SMART" id="SM00597">
    <property type="entry name" value="ZnF_TTF"/>
    <property type="match status" value="1"/>
</dbReference>
<dbReference type="EMBL" id="JARYMX010000001">
    <property type="protein sequence ID" value="KAJ9567716.1"/>
    <property type="molecule type" value="Genomic_DNA"/>
</dbReference>
<evidence type="ECO:0000259" key="2">
    <source>
        <dbReference type="SMART" id="SM00597"/>
    </source>
</evidence>
<evidence type="ECO:0000256" key="1">
    <source>
        <dbReference type="SAM" id="MobiDB-lite"/>
    </source>
</evidence>
<dbReference type="InterPro" id="IPR025398">
    <property type="entry name" value="DUF4371"/>
</dbReference>
<reference evidence="3" key="1">
    <citation type="submission" date="2023-03" db="EMBL/GenBank/DDBJ databases">
        <title>Chromosome-scale reference genome and RAD-based genetic map of yellow starthistle (Centaurea solstitialis) reveal putative structural variation and QTLs associated with invader traits.</title>
        <authorList>
            <person name="Reatini B."/>
            <person name="Cang F.A."/>
            <person name="Jiang Q."/>
            <person name="Mckibben M.T.W."/>
            <person name="Barker M.S."/>
            <person name="Rieseberg L.H."/>
            <person name="Dlugosch K.M."/>
        </authorList>
    </citation>
    <scope>NUCLEOTIDE SEQUENCE</scope>
    <source>
        <strain evidence="3">CAN-66</strain>
        <tissue evidence="3">Leaf</tissue>
    </source>
</reference>
<evidence type="ECO:0000313" key="4">
    <source>
        <dbReference type="Proteomes" id="UP001172457"/>
    </source>
</evidence>
<dbReference type="Proteomes" id="UP001172457">
    <property type="component" value="Chromosome 1"/>
</dbReference>
<dbReference type="PANTHER" id="PTHR11697:SF230">
    <property type="entry name" value="ZINC FINGER, MYM DOMAIN CONTAINING 1"/>
    <property type="match status" value="1"/>
</dbReference>
<gene>
    <name evidence="3" type="ORF">OSB04_003682</name>
</gene>
<keyword evidence="4" id="KW-1185">Reference proteome</keyword>
<dbReference type="InterPro" id="IPR008906">
    <property type="entry name" value="HATC_C_dom"/>
</dbReference>
<organism evidence="3 4">
    <name type="scientific">Centaurea solstitialis</name>
    <name type="common">yellow star-thistle</name>
    <dbReference type="NCBI Taxonomy" id="347529"/>
    <lineage>
        <taxon>Eukaryota</taxon>
        <taxon>Viridiplantae</taxon>
        <taxon>Streptophyta</taxon>
        <taxon>Embryophyta</taxon>
        <taxon>Tracheophyta</taxon>
        <taxon>Spermatophyta</taxon>
        <taxon>Magnoliopsida</taxon>
        <taxon>eudicotyledons</taxon>
        <taxon>Gunneridae</taxon>
        <taxon>Pentapetalae</taxon>
        <taxon>asterids</taxon>
        <taxon>campanulids</taxon>
        <taxon>Asterales</taxon>
        <taxon>Asteraceae</taxon>
        <taxon>Carduoideae</taxon>
        <taxon>Cardueae</taxon>
        <taxon>Centaureinae</taxon>
        <taxon>Centaurea</taxon>
    </lineage>
</organism>
<dbReference type="InterPro" id="IPR006580">
    <property type="entry name" value="Znf_TTF"/>
</dbReference>
<dbReference type="InterPro" id="IPR055298">
    <property type="entry name" value="AtLOH3-like"/>
</dbReference>
<feature type="region of interest" description="Disordered" evidence="1">
    <location>
        <begin position="1"/>
        <end position="43"/>
    </location>
</feature>
<feature type="domain" description="TTF-type" evidence="2">
    <location>
        <begin position="96"/>
        <end position="188"/>
    </location>
</feature>
<sequence length="800" mass="91697">MSLLRFLKKNGESSSSGANDSGTTKRVEKTIGEDNEKEQHKYTKVDLNSLPVDPAERPSIDFYHVNQRDEIRRAYLQKGPCQPQNHIFPQRDFGGKPRRFNRSWFDDNKYWLEYSIKEDAAFCLCCYLFKSNIPNQGGSDNFVKSGFKAWNRKAGLDLHKAGNPHNIAVQKCQILMNQRQSIASAFEKQTTSQEHEYRIRLNASIDCVRFLLRQGLAFRGHSENENSHNKGNFLELLQWLADRCDVIDRVVLKNAPRNAQMKCGDIQKDIVQACSETIINVIMEDLGNDLFAILVDESRDVSCKEQMALVLRFINKKSEVVERFIGLRNVSDTSALSLKATIYDMLSKWKLSPTRIRGQGYDGASNMSGAFNGLKTLIMNETKSAYFIHCFVHQLQLALVFVAKNHTKINDFFDVVSRLLNIIGSSYKRRDNLRRKQATKVVAALAEEILGELESGTGLNQEVGIKRPCDTRWGSHFASLLNIQTIYPSICEVLEDLGDDNNDSDRKAEALRILKSLKSFDFVFCLHLMVDILGVTDHLNTTLQRKDHDIVNAMNQVSSSKKRLQEIRDIGWEPLLQNATLFCDKNDAQILDLNDAYYNGISRRRGSQVSNLHHYQVDVFYAVIDMQLQELNHRFNEVNTTLLLCIACLCPSESFKAFDLDKLLKMATFYPEEFPTEHDLRVLEFELQNYIKDVREDERFNQLKSIGDLGKKMVETKKHIIFPKVYLLLKLALILPVATSSVERAFSAMKLIKTSTRNKMGDQFLSDYLVSYIEKVILEGISNDKIMQIFQGIRPRRVQL</sequence>
<feature type="compositionally biased region" description="Basic and acidic residues" evidence="1">
    <location>
        <begin position="23"/>
        <end position="43"/>
    </location>
</feature>
<protein>
    <recommendedName>
        <fullName evidence="2">TTF-type domain-containing protein</fullName>
    </recommendedName>
</protein>